<gene>
    <name evidence="1" type="ORF">T07_9987</name>
</gene>
<dbReference type="AlphaFoldDB" id="A0A0V0RDP1"/>
<name>A0A0V0RDP1_9BILA</name>
<keyword evidence="2" id="KW-1185">Reference proteome</keyword>
<dbReference type="OrthoDB" id="10519289at2759"/>
<comment type="caution">
    <text evidence="1">The sequence shown here is derived from an EMBL/GenBank/DDBJ whole genome shotgun (WGS) entry which is preliminary data.</text>
</comment>
<proteinExistence type="predicted"/>
<dbReference type="Proteomes" id="UP000054630">
    <property type="component" value="Unassembled WGS sequence"/>
</dbReference>
<organism evidence="1 2">
    <name type="scientific">Trichinella nelsoni</name>
    <dbReference type="NCBI Taxonomy" id="6336"/>
    <lineage>
        <taxon>Eukaryota</taxon>
        <taxon>Metazoa</taxon>
        <taxon>Ecdysozoa</taxon>
        <taxon>Nematoda</taxon>
        <taxon>Enoplea</taxon>
        <taxon>Dorylaimia</taxon>
        <taxon>Trichinellida</taxon>
        <taxon>Trichinellidae</taxon>
        <taxon>Trichinella</taxon>
    </lineage>
</organism>
<accession>A0A0V0RDP1</accession>
<evidence type="ECO:0000313" key="1">
    <source>
        <dbReference type="EMBL" id="KRX12575.1"/>
    </source>
</evidence>
<reference evidence="1 2" key="1">
    <citation type="submission" date="2015-01" db="EMBL/GenBank/DDBJ databases">
        <title>Evolution of Trichinella species and genotypes.</title>
        <authorList>
            <person name="Korhonen P.K."/>
            <person name="Edoardo P."/>
            <person name="Giuseppe L.R."/>
            <person name="Gasser R.B."/>
        </authorList>
    </citation>
    <scope>NUCLEOTIDE SEQUENCE [LARGE SCALE GENOMIC DNA]</scope>
    <source>
        <strain evidence="1">ISS37</strain>
    </source>
</reference>
<evidence type="ECO:0000313" key="2">
    <source>
        <dbReference type="Proteomes" id="UP000054630"/>
    </source>
</evidence>
<sequence length="97" mass="10106">MEDEKLSSCMLMKQSEETVDHVSLYLTPLAFGAPTGGSAPCSNIENAFGACCISTLNPGAISSKITKNFAGGVAPSIPCGVAWGVACGYHFENLENF</sequence>
<protein>
    <submittedName>
        <fullName evidence="1">Uncharacterized protein</fullName>
    </submittedName>
</protein>
<dbReference type="EMBL" id="JYDL01000329">
    <property type="protein sequence ID" value="KRX12575.1"/>
    <property type="molecule type" value="Genomic_DNA"/>
</dbReference>